<gene>
    <name evidence="2" type="ORF">AFERRI_20082</name>
</gene>
<dbReference type="GO" id="GO:0004519">
    <property type="term" value="F:endonuclease activity"/>
    <property type="evidence" value="ECO:0007669"/>
    <property type="project" value="UniProtKB-KW"/>
</dbReference>
<dbReference type="Proteomes" id="UP000193925">
    <property type="component" value="Chromosome AFERRI"/>
</dbReference>
<keyword evidence="2" id="KW-0378">Hydrolase</keyword>
<dbReference type="Pfam" id="PF09588">
    <property type="entry name" value="YqaJ"/>
    <property type="match status" value="1"/>
</dbReference>
<dbReference type="RefSeq" id="WP_197687584.1">
    <property type="nucleotide sequence ID" value="NZ_LT841305.1"/>
</dbReference>
<proteinExistence type="predicted"/>
<sequence>MSAVKLVSTKEMSREEWLQWRNRAIGSSDAPVAIGMSRYKSPLELWMEKTGRKIQEDISNKDAVSGGRLPWSPLWPTFTQKRRKKGAQGEFCAAVS</sequence>
<dbReference type="Gene3D" id="3.90.320.10">
    <property type="match status" value="1"/>
</dbReference>
<dbReference type="InterPro" id="IPR011335">
    <property type="entry name" value="Restrct_endonuc-II-like"/>
</dbReference>
<protein>
    <submittedName>
        <fullName evidence="2">Phage-type endonuclease</fullName>
    </submittedName>
</protein>
<evidence type="ECO:0000313" key="3">
    <source>
        <dbReference type="Proteomes" id="UP000193925"/>
    </source>
</evidence>
<accession>A0ABY1MNG1</accession>
<name>A0ABY1MNG1_9PROT</name>
<dbReference type="InterPro" id="IPR019080">
    <property type="entry name" value="YqaJ_viral_recombinase"/>
</dbReference>
<dbReference type="EMBL" id="LT841305">
    <property type="protein sequence ID" value="SMH65301.1"/>
    <property type="molecule type" value="Genomic_DNA"/>
</dbReference>
<feature type="domain" description="YqaJ viral recombinase" evidence="1">
    <location>
        <begin position="16"/>
        <end position="65"/>
    </location>
</feature>
<evidence type="ECO:0000259" key="1">
    <source>
        <dbReference type="Pfam" id="PF09588"/>
    </source>
</evidence>
<dbReference type="InterPro" id="IPR011604">
    <property type="entry name" value="PDDEXK-like_dom_sf"/>
</dbReference>
<evidence type="ECO:0000313" key="2">
    <source>
        <dbReference type="EMBL" id="SMH65301.1"/>
    </source>
</evidence>
<organism evidence="2 3">
    <name type="scientific">Acidithiobacillus ferrivorans</name>
    <dbReference type="NCBI Taxonomy" id="160808"/>
    <lineage>
        <taxon>Bacteria</taxon>
        <taxon>Pseudomonadati</taxon>
        <taxon>Pseudomonadota</taxon>
        <taxon>Acidithiobacillia</taxon>
        <taxon>Acidithiobacillales</taxon>
        <taxon>Acidithiobacillaceae</taxon>
        <taxon>Acidithiobacillus</taxon>
    </lineage>
</organism>
<dbReference type="SUPFAM" id="SSF52980">
    <property type="entry name" value="Restriction endonuclease-like"/>
    <property type="match status" value="1"/>
</dbReference>
<keyword evidence="2" id="KW-0540">Nuclease</keyword>
<reference evidence="2 3" key="1">
    <citation type="submission" date="2017-03" db="EMBL/GenBank/DDBJ databases">
        <authorList>
            <person name="Regsiter A."/>
            <person name="William W."/>
        </authorList>
    </citation>
    <scope>NUCLEOTIDE SEQUENCE [LARGE SCALE GENOMIC DNA]</scope>
    <source>
        <strain evidence="2">PRJEB5721</strain>
    </source>
</reference>
<keyword evidence="3" id="KW-1185">Reference proteome</keyword>
<keyword evidence="2" id="KW-0255">Endonuclease</keyword>